<feature type="region of interest" description="Disordered" evidence="1">
    <location>
        <begin position="18"/>
        <end position="42"/>
    </location>
</feature>
<feature type="compositionally biased region" description="Pro residues" evidence="1">
    <location>
        <begin position="346"/>
        <end position="367"/>
    </location>
</feature>
<feature type="compositionally biased region" description="Low complexity" evidence="1">
    <location>
        <begin position="411"/>
        <end position="444"/>
    </location>
</feature>
<protein>
    <recommendedName>
        <fullName evidence="5">LPXTG-motif cell wall anchor domain-containing protein</fullName>
    </recommendedName>
</protein>
<evidence type="ECO:0008006" key="5">
    <source>
        <dbReference type="Google" id="ProtNLM"/>
    </source>
</evidence>
<keyword evidence="2" id="KW-1133">Transmembrane helix</keyword>
<feature type="compositionally biased region" description="Acidic residues" evidence="1">
    <location>
        <begin position="370"/>
        <end position="390"/>
    </location>
</feature>
<dbReference type="AlphaFoldDB" id="A0A2H1L1I7"/>
<evidence type="ECO:0000313" key="4">
    <source>
        <dbReference type="Proteomes" id="UP000234462"/>
    </source>
</evidence>
<proteinExistence type="predicted"/>
<evidence type="ECO:0000313" key="3">
    <source>
        <dbReference type="EMBL" id="SMY10699.1"/>
    </source>
</evidence>
<gene>
    <name evidence="3" type="ORF">BJEO58_00272</name>
</gene>
<dbReference type="Proteomes" id="UP000234462">
    <property type="component" value="Unassembled WGS sequence"/>
</dbReference>
<feature type="transmembrane region" description="Helical" evidence="2">
    <location>
        <begin position="488"/>
        <end position="507"/>
    </location>
</feature>
<name>A0A2H1L1I7_9MICO</name>
<organism evidence="3 4">
    <name type="scientific">Brevibacterium jeotgali</name>
    <dbReference type="NCBI Taxonomy" id="1262550"/>
    <lineage>
        <taxon>Bacteria</taxon>
        <taxon>Bacillati</taxon>
        <taxon>Actinomycetota</taxon>
        <taxon>Actinomycetes</taxon>
        <taxon>Micrococcales</taxon>
        <taxon>Brevibacteriaceae</taxon>
        <taxon>Brevibacterium</taxon>
    </lineage>
</organism>
<accession>A0A2H1L1I7</accession>
<sequence>MVSRSARLISAAQLGGHARLGGSDQDGADTSLGGDSDPQLSASQEGTWLLGRSVDSVLGPGQWYTAEQGRTWYGAYRTFPDDFAYCVDAGLRTPHSRHFDGDQEGEAIASARSGWALDTHAQSESADVQSALSALVRLDEEIPHRHQIPPGHPSELGAAFADAAAEFAAIENDAELFAGPYTLSVDIRVRTFRALDGQFGPPLRDAAVGVDEAVDRSSSDDGTQPTSGFPLEAVVSLTSASGQPMAGHRVDLDATGARTAVDSVVTAEQPTVVALTDLDADRLVVDASAAELPATTVELHRPRGLGSDRVQAVVTAGEPTNATAQAVYERPPQPEETDQPRVELPMPRPTTLPTPSATPEPPVPTRTPEPTEEASEEPAETPSEEPEETPSTEPPAPTTAPESSPEPEVPETPSESPDSTPDVGESPDGATTPDAPETTEAPPVDEAPETPEAPPVESAPDQPNDAPRDAAEDDPLPTSLPRTGADSIMALGLAITLIAVGVAALTVTRRR</sequence>
<keyword evidence="4" id="KW-1185">Reference proteome</keyword>
<evidence type="ECO:0000256" key="2">
    <source>
        <dbReference type="SAM" id="Phobius"/>
    </source>
</evidence>
<keyword evidence="2" id="KW-0472">Membrane</keyword>
<dbReference type="EMBL" id="FXZM01000001">
    <property type="protein sequence ID" value="SMY10699.1"/>
    <property type="molecule type" value="Genomic_DNA"/>
</dbReference>
<keyword evidence="2" id="KW-0812">Transmembrane</keyword>
<feature type="region of interest" description="Disordered" evidence="1">
    <location>
        <begin position="320"/>
        <end position="484"/>
    </location>
</feature>
<evidence type="ECO:0000256" key="1">
    <source>
        <dbReference type="SAM" id="MobiDB-lite"/>
    </source>
</evidence>
<reference evidence="4" key="1">
    <citation type="submission" date="2017-03" db="EMBL/GenBank/DDBJ databases">
        <authorList>
            <person name="Monnet C."/>
        </authorList>
    </citation>
    <scope>NUCLEOTIDE SEQUENCE [LARGE SCALE GENOMIC DNA]</scope>
    <source>
        <strain evidence="4">SJ5-8</strain>
    </source>
</reference>